<protein>
    <submittedName>
        <fullName evidence="1">Uncharacterized protein</fullName>
    </submittedName>
</protein>
<sequence>MIKIGRENVRVKDLKVGDDVLITSHVSDGIQMRKGKVEKITDKTVFVSSGRGPIAMRTRNIVLVKRFNKTN</sequence>
<proteinExistence type="predicted"/>
<dbReference type="RefSeq" id="WP_013656862.1">
    <property type="nucleotide sequence ID" value="NC_015275.1"/>
</dbReference>
<accession>F2JNB1</accession>
<dbReference type="STRING" id="642492.Clole_1842"/>
<gene>
    <name evidence="1" type="ordered locus">Clole_1842</name>
</gene>
<evidence type="ECO:0000313" key="1">
    <source>
        <dbReference type="EMBL" id="ADZ83565.1"/>
    </source>
</evidence>
<evidence type="ECO:0000313" key="2">
    <source>
        <dbReference type="Proteomes" id="UP000008467"/>
    </source>
</evidence>
<reference evidence="1 2" key="1">
    <citation type="journal article" date="2011" name="J. Bacteriol.">
        <title>Complete genome sequence of the cellulose-degrading bacterium Cellulosilyticum lentocellum.</title>
        <authorList>
            <consortium name="US DOE Joint Genome Institute"/>
            <person name="Miller D.A."/>
            <person name="Suen G."/>
            <person name="Bruce D."/>
            <person name="Copeland A."/>
            <person name="Cheng J.F."/>
            <person name="Detter C."/>
            <person name="Goodwin L.A."/>
            <person name="Han C.S."/>
            <person name="Hauser L.J."/>
            <person name="Land M.L."/>
            <person name="Lapidus A."/>
            <person name="Lucas S."/>
            <person name="Meincke L."/>
            <person name="Pitluck S."/>
            <person name="Tapia R."/>
            <person name="Teshima H."/>
            <person name="Woyke T."/>
            <person name="Fox B.G."/>
            <person name="Angert E.R."/>
            <person name="Currie C.R."/>
        </authorList>
    </citation>
    <scope>NUCLEOTIDE SEQUENCE [LARGE SCALE GENOMIC DNA]</scope>
    <source>
        <strain evidence="2">ATCC 49066 / DSM 5427 / NCIMB 11756 / RHM5</strain>
    </source>
</reference>
<name>F2JNB1_CELLD</name>
<dbReference type="InterPro" id="IPR055629">
    <property type="entry name" value="DUF7205"/>
</dbReference>
<organism evidence="1 2">
    <name type="scientific">Cellulosilyticum lentocellum (strain ATCC 49066 / DSM 5427 / NCIMB 11756 / RHM5)</name>
    <name type="common">Clostridium lentocellum</name>
    <dbReference type="NCBI Taxonomy" id="642492"/>
    <lineage>
        <taxon>Bacteria</taxon>
        <taxon>Bacillati</taxon>
        <taxon>Bacillota</taxon>
        <taxon>Clostridia</taxon>
        <taxon>Lachnospirales</taxon>
        <taxon>Cellulosilyticaceae</taxon>
        <taxon>Cellulosilyticum</taxon>
    </lineage>
</organism>
<keyword evidence="2" id="KW-1185">Reference proteome</keyword>
<dbReference type="AlphaFoldDB" id="F2JNB1"/>
<dbReference type="KEGG" id="cle:Clole_1842"/>
<dbReference type="HOGENOM" id="CLU_2732648_0_0_9"/>
<dbReference type="Pfam" id="PF23835">
    <property type="entry name" value="DUF7205"/>
    <property type="match status" value="1"/>
</dbReference>
<dbReference type="Proteomes" id="UP000008467">
    <property type="component" value="Chromosome"/>
</dbReference>
<dbReference type="EMBL" id="CP002582">
    <property type="protein sequence ID" value="ADZ83565.1"/>
    <property type="molecule type" value="Genomic_DNA"/>
</dbReference>